<keyword evidence="2" id="KW-1185">Reference proteome</keyword>
<evidence type="ECO:0000313" key="1">
    <source>
        <dbReference type="EMBL" id="KAI3790984.1"/>
    </source>
</evidence>
<reference evidence="1 2" key="2">
    <citation type="journal article" date="2022" name="Mol. Ecol. Resour.">
        <title>The genomes of chicory, endive, great burdock and yacon provide insights into Asteraceae paleo-polyploidization history and plant inulin production.</title>
        <authorList>
            <person name="Fan W."/>
            <person name="Wang S."/>
            <person name="Wang H."/>
            <person name="Wang A."/>
            <person name="Jiang F."/>
            <person name="Liu H."/>
            <person name="Zhao H."/>
            <person name="Xu D."/>
            <person name="Zhang Y."/>
        </authorList>
    </citation>
    <scope>NUCLEOTIDE SEQUENCE [LARGE SCALE GENOMIC DNA]</scope>
    <source>
        <strain evidence="2">cv. Punajuju</strain>
        <tissue evidence="1">Leaves</tissue>
    </source>
</reference>
<dbReference type="EMBL" id="CM042009">
    <property type="protein sequence ID" value="KAI3790984.1"/>
    <property type="molecule type" value="Genomic_DNA"/>
</dbReference>
<dbReference type="Proteomes" id="UP001055811">
    <property type="component" value="Linkage Group LG01"/>
</dbReference>
<gene>
    <name evidence="1" type="ORF">L2E82_04473</name>
</gene>
<accession>A0ACB9H5L0</accession>
<protein>
    <submittedName>
        <fullName evidence="1">Uncharacterized protein</fullName>
    </submittedName>
</protein>
<sequence>MPLFLDPRPAMAGQSGGRHCQVGSLAGAAHVLKDNAVRIRTVKAWPNDPLYVRNLKLESESGLEATPVPAACLATSNKGLGPQRHVSLAKPVRRMSPAGRHEVQFPSSGG</sequence>
<proteinExistence type="predicted"/>
<comment type="caution">
    <text evidence="1">The sequence shown here is derived from an EMBL/GenBank/DDBJ whole genome shotgun (WGS) entry which is preliminary data.</text>
</comment>
<name>A0ACB9H5L0_CICIN</name>
<evidence type="ECO:0000313" key="2">
    <source>
        <dbReference type="Proteomes" id="UP001055811"/>
    </source>
</evidence>
<organism evidence="1 2">
    <name type="scientific">Cichorium intybus</name>
    <name type="common">Chicory</name>
    <dbReference type="NCBI Taxonomy" id="13427"/>
    <lineage>
        <taxon>Eukaryota</taxon>
        <taxon>Viridiplantae</taxon>
        <taxon>Streptophyta</taxon>
        <taxon>Embryophyta</taxon>
        <taxon>Tracheophyta</taxon>
        <taxon>Spermatophyta</taxon>
        <taxon>Magnoliopsida</taxon>
        <taxon>eudicotyledons</taxon>
        <taxon>Gunneridae</taxon>
        <taxon>Pentapetalae</taxon>
        <taxon>asterids</taxon>
        <taxon>campanulids</taxon>
        <taxon>Asterales</taxon>
        <taxon>Asteraceae</taxon>
        <taxon>Cichorioideae</taxon>
        <taxon>Cichorieae</taxon>
        <taxon>Cichoriinae</taxon>
        <taxon>Cichorium</taxon>
    </lineage>
</organism>
<reference evidence="2" key="1">
    <citation type="journal article" date="2022" name="Mol. Ecol. Resour.">
        <title>The genomes of chicory, endive, great burdock and yacon provide insights into Asteraceae palaeo-polyploidization history and plant inulin production.</title>
        <authorList>
            <person name="Fan W."/>
            <person name="Wang S."/>
            <person name="Wang H."/>
            <person name="Wang A."/>
            <person name="Jiang F."/>
            <person name="Liu H."/>
            <person name="Zhao H."/>
            <person name="Xu D."/>
            <person name="Zhang Y."/>
        </authorList>
    </citation>
    <scope>NUCLEOTIDE SEQUENCE [LARGE SCALE GENOMIC DNA]</scope>
    <source>
        <strain evidence="2">cv. Punajuju</strain>
    </source>
</reference>